<dbReference type="Pfam" id="PF00117">
    <property type="entry name" value="GATase"/>
    <property type="match status" value="1"/>
</dbReference>
<comment type="caution">
    <text evidence="9">The sequence shown here is derived from an EMBL/GenBank/DDBJ whole genome shotgun (WGS) entry which is preliminary data.</text>
</comment>
<dbReference type="NCBIfam" id="TIGR00566">
    <property type="entry name" value="trpG_papA"/>
    <property type="match status" value="1"/>
</dbReference>
<evidence type="ECO:0000259" key="7">
    <source>
        <dbReference type="Pfam" id="PF00425"/>
    </source>
</evidence>
<keyword evidence="4" id="KW-0315">Glutamine amidotransferase</keyword>
<accession>A0ABP7ET85</accession>
<dbReference type="Proteomes" id="UP001500908">
    <property type="component" value="Unassembled WGS sequence"/>
</dbReference>
<dbReference type="RefSeq" id="WP_344966236.1">
    <property type="nucleotide sequence ID" value="NZ_BAABDD010000001.1"/>
</dbReference>
<evidence type="ECO:0000313" key="10">
    <source>
        <dbReference type="Proteomes" id="UP001500908"/>
    </source>
</evidence>
<dbReference type="PROSITE" id="PS51273">
    <property type="entry name" value="GATASE_TYPE_1"/>
    <property type="match status" value="1"/>
</dbReference>
<evidence type="ECO:0000313" key="9">
    <source>
        <dbReference type="EMBL" id="GAA3724266.1"/>
    </source>
</evidence>
<organism evidence="9 10">
    <name type="scientific">Salinactinospora qingdaonensis</name>
    <dbReference type="NCBI Taxonomy" id="702744"/>
    <lineage>
        <taxon>Bacteria</taxon>
        <taxon>Bacillati</taxon>
        <taxon>Actinomycetota</taxon>
        <taxon>Actinomycetes</taxon>
        <taxon>Streptosporangiales</taxon>
        <taxon>Nocardiopsidaceae</taxon>
        <taxon>Salinactinospora</taxon>
    </lineage>
</organism>
<dbReference type="EC" id="2.6.1.85" evidence="2"/>
<keyword evidence="3" id="KW-0808">Transferase</keyword>
<feature type="domain" description="Anthranilate synthase component I N-terminal" evidence="8">
    <location>
        <begin position="242"/>
        <end position="373"/>
    </location>
</feature>
<dbReference type="Gene3D" id="3.60.120.10">
    <property type="entry name" value="Anthranilate synthase"/>
    <property type="match status" value="1"/>
</dbReference>
<dbReference type="InterPro" id="IPR006805">
    <property type="entry name" value="Anth_synth_I_N"/>
</dbReference>
<dbReference type="InterPro" id="IPR005801">
    <property type="entry name" value="ADC_synthase"/>
</dbReference>
<dbReference type="Gene3D" id="3.40.50.880">
    <property type="match status" value="1"/>
</dbReference>
<dbReference type="PRINTS" id="PR00099">
    <property type="entry name" value="CPSGATASE"/>
</dbReference>
<reference evidence="10" key="1">
    <citation type="journal article" date="2019" name="Int. J. Syst. Evol. Microbiol.">
        <title>The Global Catalogue of Microorganisms (GCM) 10K type strain sequencing project: providing services to taxonomists for standard genome sequencing and annotation.</title>
        <authorList>
            <consortium name="The Broad Institute Genomics Platform"/>
            <consortium name="The Broad Institute Genome Sequencing Center for Infectious Disease"/>
            <person name="Wu L."/>
            <person name="Ma J."/>
        </authorList>
    </citation>
    <scope>NUCLEOTIDE SEQUENCE [LARGE SCALE GENOMIC DNA]</scope>
    <source>
        <strain evidence="10">JCM 17137</strain>
    </source>
</reference>
<evidence type="ECO:0000256" key="1">
    <source>
        <dbReference type="ARBA" id="ARBA00005970"/>
    </source>
</evidence>
<evidence type="ECO:0000256" key="3">
    <source>
        <dbReference type="ARBA" id="ARBA00022679"/>
    </source>
</evidence>
<dbReference type="EMBL" id="BAABDD010000001">
    <property type="protein sequence ID" value="GAA3724266.1"/>
    <property type="molecule type" value="Genomic_DNA"/>
</dbReference>
<protein>
    <recommendedName>
        <fullName evidence="2">aminodeoxychorismate synthase</fullName>
        <ecNumber evidence="2">2.6.1.85</ecNumber>
    </recommendedName>
</protein>
<dbReference type="PANTHER" id="PTHR11236:SF18">
    <property type="entry name" value="AMINODEOXYCHORISMATE SYNTHASE"/>
    <property type="match status" value="1"/>
</dbReference>
<dbReference type="PRINTS" id="PR00097">
    <property type="entry name" value="ANTSNTHASEII"/>
</dbReference>
<dbReference type="PRINTS" id="PR00096">
    <property type="entry name" value="GATASE"/>
</dbReference>
<feature type="region of interest" description="Disordered" evidence="5">
    <location>
        <begin position="508"/>
        <end position="527"/>
    </location>
</feature>
<dbReference type="InterPro" id="IPR029062">
    <property type="entry name" value="Class_I_gatase-like"/>
</dbReference>
<evidence type="ECO:0000259" key="8">
    <source>
        <dbReference type="Pfam" id="PF04715"/>
    </source>
</evidence>
<evidence type="ECO:0000256" key="2">
    <source>
        <dbReference type="ARBA" id="ARBA00013139"/>
    </source>
</evidence>
<keyword evidence="10" id="KW-1185">Reference proteome</keyword>
<gene>
    <name evidence="9" type="primary">pabB_2</name>
    <name evidence="9" type="ORF">GCM10022402_01090</name>
</gene>
<name>A0ABP7ET85_9ACTN</name>
<feature type="domain" description="Chorismate-utilising enzyme C-terminal" evidence="7">
    <location>
        <begin position="429"/>
        <end position="684"/>
    </location>
</feature>
<dbReference type="SUPFAM" id="SSF52317">
    <property type="entry name" value="Class I glutamine amidotransferase-like"/>
    <property type="match status" value="1"/>
</dbReference>
<dbReference type="InterPro" id="IPR015890">
    <property type="entry name" value="Chorismate_C"/>
</dbReference>
<dbReference type="SUPFAM" id="SSF56322">
    <property type="entry name" value="ADC synthase"/>
    <property type="match status" value="1"/>
</dbReference>
<feature type="domain" description="Glutamine amidotransferase" evidence="6">
    <location>
        <begin position="4"/>
        <end position="186"/>
    </location>
</feature>
<dbReference type="Pfam" id="PF00425">
    <property type="entry name" value="Chorismate_bind"/>
    <property type="match status" value="1"/>
</dbReference>
<dbReference type="InterPro" id="IPR019999">
    <property type="entry name" value="Anth_synth_I-like"/>
</dbReference>
<evidence type="ECO:0000256" key="5">
    <source>
        <dbReference type="SAM" id="MobiDB-lite"/>
    </source>
</evidence>
<dbReference type="NCBIfam" id="TIGR00553">
    <property type="entry name" value="pabB"/>
    <property type="match status" value="1"/>
</dbReference>
<evidence type="ECO:0000256" key="4">
    <source>
        <dbReference type="ARBA" id="ARBA00022962"/>
    </source>
</evidence>
<dbReference type="Pfam" id="PF04715">
    <property type="entry name" value="Anth_synt_I_N"/>
    <property type="match status" value="1"/>
</dbReference>
<dbReference type="InterPro" id="IPR017926">
    <property type="entry name" value="GATASE"/>
</dbReference>
<dbReference type="CDD" id="cd01743">
    <property type="entry name" value="GATase1_Anthranilate_Synthase"/>
    <property type="match status" value="1"/>
</dbReference>
<sequence>MRTLLIDNYDSYTYNLFQLIAEVNGVEPLVITNDEPTADRWDLEAFDNIVISPGPGHPGRFRDFGLSSQVLAESTVPVLGVCLGHQGIALGEGAEVGPAATAQHGYLAKVTHTGEGLFQGIPQVFTAVRYHSLAVHPSLPESLEAIAWAEDGTLMAIRHRSRPLWGVQFHPESIETSHGRELLENFRALTLAHHADVGERGTGHDSRAHGAAATAQRQQYQLHLRVVESAVDTQALFDEAFADSEEPAFWLDSAHVEPGLSRFSFLGDASGPLAETARYRVEEAAVEVTTAAGDSRTVTGTVFDYLKRELARRRVDNPGLPFSFTCGYVGYFGYEVKADCGSPNRHRSPAPDATWIFADRFVAVDHQEDMTYLVAMSDGSAESVSQAAAWLETTAAMVQSLLGVSSDRAPLGLLPDKPSQLEPELTTDREHYLASIDACRRKLLEGESYEICLTNSVWRPVTEDGYRFYTRLRRANPAPYGAYLRLGGELEIAGSSPERFLSITRDGGVETKPIKGTTPRGATPEEDAHLRDSLTASAKTRAENLMIVDLLRNDLGRVCEVGSVHVPRLMATETYATVHQLVSTIRGQLRSDLDAVDCVRACFPGGSMTGAPKLRTMEIIDDLEPEARGVYSGSVGFLSCDGAADLNIVIRTAVRMGQHWRIGAGGAIVLDSDPVAEYDEMLLKAAAPLRAYLAVEGAQ</sequence>
<comment type="similarity">
    <text evidence="1">In the C-terminal section; belongs to the anthranilate synthase component I family.</text>
</comment>
<evidence type="ECO:0000259" key="6">
    <source>
        <dbReference type="Pfam" id="PF00117"/>
    </source>
</evidence>
<proteinExistence type="inferred from homology"/>
<dbReference type="InterPro" id="IPR005802">
    <property type="entry name" value="ADC_synth_comp_1"/>
</dbReference>
<dbReference type="PANTHER" id="PTHR11236">
    <property type="entry name" value="AMINOBENZOATE/ANTHRANILATE SYNTHASE"/>
    <property type="match status" value="1"/>
</dbReference>
<dbReference type="InterPro" id="IPR006221">
    <property type="entry name" value="TrpG/PapA_dom"/>
</dbReference>